<evidence type="ECO:0000313" key="1">
    <source>
        <dbReference type="EMBL" id="SFE09212.1"/>
    </source>
</evidence>
<dbReference type="RefSeq" id="WP_052736908.1">
    <property type="nucleotide sequence ID" value="NZ_FONN01000001.1"/>
</dbReference>
<protein>
    <recommendedName>
        <fullName evidence="3">Phytoene desaturase</fullName>
    </recommendedName>
</protein>
<dbReference type="OrthoDB" id="9814556at2"/>
<evidence type="ECO:0000313" key="2">
    <source>
        <dbReference type="Proteomes" id="UP000183410"/>
    </source>
</evidence>
<proteinExistence type="predicted"/>
<sequence length="133" mass="14438">MFVTGIPFPDPTDYSLHRGIQHFRRYTSVSGAEKFIRAVPCSSAEARRGLRAYDLEQLYGANGDSIYGAVTDRKLNGGFKIPSKSELLDNLYFVGGSTHPRGGVPMLTLPGQLTADLIKERSSSRSGGRTTVG</sequence>
<name>A0A1I1XPH3_9BACL</name>
<accession>A0A1I1XPH3</accession>
<dbReference type="AlphaFoldDB" id="A0A1I1XPH3"/>
<reference evidence="2" key="1">
    <citation type="submission" date="2016-10" db="EMBL/GenBank/DDBJ databases">
        <authorList>
            <person name="Varghese N."/>
            <person name="Submissions S."/>
        </authorList>
    </citation>
    <scope>NUCLEOTIDE SEQUENCE [LARGE SCALE GENOMIC DNA]</scope>
    <source>
        <strain evidence="2">CGMCC 1.10223</strain>
    </source>
</reference>
<gene>
    <name evidence="1" type="ORF">SAMN04487969_1013</name>
</gene>
<evidence type="ECO:0008006" key="3">
    <source>
        <dbReference type="Google" id="ProtNLM"/>
    </source>
</evidence>
<dbReference type="EMBL" id="FONN01000001">
    <property type="protein sequence ID" value="SFE09212.1"/>
    <property type="molecule type" value="Genomic_DNA"/>
</dbReference>
<keyword evidence="2" id="KW-1185">Reference proteome</keyword>
<dbReference type="Proteomes" id="UP000183410">
    <property type="component" value="Unassembled WGS sequence"/>
</dbReference>
<organism evidence="1 2">
    <name type="scientific">Paenibacillus algorifonticola</name>
    <dbReference type="NCBI Taxonomy" id="684063"/>
    <lineage>
        <taxon>Bacteria</taxon>
        <taxon>Bacillati</taxon>
        <taxon>Bacillota</taxon>
        <taxon>Bacilli</taxon>
        <taxon>Bacillales</taxon>
        <taxon>Paenibacillaceae</taxon>
        <taxon>Paenibacillus</taxon>
    </lineage>
</organism>